<dbReference type="AlphaFoldDB" id="A0A7Y0L091"/>
<reference evidence="2 3" key="1">
    <citation type="submission" date="2020-04" db="EMBL/GenBank/DDBJ databases">
        <authorList>
            <person name="Zhang R."/>
            <person name="Schippers A."/>
        </authorList>
    </citation>
    <scope>NUCLEOTIDE SEQUENCE [LARGE SCALE GENOMIC DNA]</scope>
    <source>
        <strain evidence="2 3">DSM 109850</strain>
    </source>
</reference>
<protein>
    <submittedName>
        <fullName evidence="2">GGDEF domain-containing protein</fullName>
    </submittedName>
</protein>
<dbReference type="RefSeq" id="WP_169095664.1">
    <property type="nucleotide sequence ID" value="NZ_JABBVZ010000002.1"/>
</dbReference>
<feature type="domain" description="GGDEF" evidence="1">
    <location>
        <begin position="211"/>
        <end position="334"/>
    </location>
</feature>
<dbReference type="Proteomes" id="UP000533476">
    <property type="component" value="Unassembled WGS sequence"/>
</dbReference>
<organism evidence="2 3">
    <name type="scientific">Sulfobacillus harzensis</name>
    <dbReference type="NCBI Taxonomy" id="2729629"/>
    <lineage>
        <taxon>Bacteria</taxon>
        <taxon>Bacillati</taxon>
        <taxon>Bacillota</taxon>
        <taxon>Clostridia</taxon>
        <taxon>Eubacteriales</taxon>
        <taxon>Clostridiales Family XVII. Incertae Sedis</taxon>
        <taxon>Sulfobacillus</taxon>
    </lineage>
</organism>
<dbReference type="NCBIfam" id="TIGR00254">
    <property type="entry name" value="GGDEF"/>
    <property type="match status" value="1"/>
</dbReference>
<dbReference type="GO" id="GO:1902201">
    <property type="term" value="P:negative regulation of bacterial-type flagellum-dependent cell motility"/>
    <property type="evidence" value="ECO:0007669"/>
    <property type="project" value="TreeGrafter"/>
</dbReference>
<accession>A0A7Y0L091</accession>
<dbReference type="InterPro" id="IPR000160">
    <property type="entry name" value="GGDEF_dom"/>
</dbReference>
<dbReference type="Pfam" id="PF00990">
    <property type="entry name" value="GGDEF"/>
    <property type="match status" value="1"/>
</dbReference>
<dbReference type="SMART" id="SM00267">
    <property type="entry name" value="GGDEF"/>
    <property type="match status" value="1"/>
</dbReference>
<gene>
    <name evidence="2" type="ORF">HIJ39_00695</name>
</gene>
<dbReference type="InterPro" id="IPR043128">
    <property type="entry name" value="Rev_trsase/Diguanyl_cyclase"/>
</dbReference>
<comment type="caution">
    <text evidence="2">The sequence shown here is derived from an EMBL/GenBank/DDBJ whole genome shotgun (WGS) entry which is preliminary data.</text>
</comment>
<keyword evidence="3" id="KW-1185">Reference proteome</keyword>
<dbReference type="GO" id="GO:0005886">
    <property type="term" value="C:plasma membrane"/>
    <property type="evidence" value="ECO:0007669"/>
    <property type="project" value="TreeGrafter"/>
</dbReference>
<dbReference type="PROSITE" id="PS50887">
    <property type="entry name" value="GGDEF"/>
    <property type="match status" value="1"/>
</dbReference>
<dbReference type="GO" id="GO:0052621">
    <property type="term" value="F:diguanylate cyclase activity"/>
    <property type="evidence" value="ECO:0007669"/>
    <property type="project" value="TreeGrafter"/>
</dbReference>
<evidence type="ECO:0000259" key="1">
    <source>
        <dbReference type="PROSITE" id="PS50887"/>
    </source>
</evidence>
<dbReference type="InterPro" id="IPR050469">
    <property type="entry name" value="Diguanylate_Cyclase"/>
</dbReference>
<dbReference type="SUPFAM" id="SSF55781">
    <property type="entry name" value="GAF domain-like"/>
    <property type="match status" value="1"/>
</dbReference>
<dbReference type="PANTHER" id="PTHR45138">
    <property type="entry name" value="REGULATORY COMPONENTS OF SENSORY TRANSDUCTION SYSTEM"/>
    <property type="match status" value="1"/>
</dbReference>
<dbReference type="CDD" id="cd01949">
    <property type="entry name" value="GGDEF"/>
    <property type="match status" value="1"/>
</dbReference>
<sequence>MDPNSESVLRVFLHRSRQVIEKPTLKEKLTAIAQAIVEAGLFRRVAVQLYAESYGEKLFGWAGITAEEEQWLETHDTLGPDEYERVRRYGVDLGNLYFVPHDRIWMVLGDPDSFLLSSQVEWQGPGYWHPDDMLYAPLLASDNTTMGNVTADDPPDHRLPTEHTAALLTPFLAIASILVEQSLDRRRDTLTSCFNGPFFRDEMATLEASGNLRGVLFLDMDNLKMVNDSQGHAAGDRLIQDTAHGLGQIVQQVLGRSMPVFRLHGDEFAVLLRSGSPPLDRMLPELRTLRDAYLPNISIGGAEYQLGMSLAELTRLAEQSMYQDKWTRKGLWPQ</sequence>
<dbReference type="InterPro" id="IPR029787">
    <property type="entry name" value="Nucleotide_cyclase"/>
</dbReference>
<name>A0A7Y0L091_9FIRM</name>
<proteinExistence type="predicted"/>
<evidence type="ECO:0000313" key="3">
    <source>
        <dbReference type="Proteomes" id="UP000533476"/>
    </source>
</evidence>
<dbReference type="PANTHER" id="PTHR45138:SF6">
    <property type="entry name" value="DIGUANYLATE CYCLASE DGCN"/>
    <property type="match status" value="1"/>
</dbReference>
<evidence type="ECO:0000313" key="2">
    <source>
        <dbReference type="EMBL" id="NMP20877.1"/>
    </source>
</evidence>
<dbReference type="EMBL" id="JABBVZ010000002">
    <property type="protein sequence ID" value="NMP20877.1"/>
    <property type="molecule type" value="Genomic_DNA"/>
</dbReference>
<dbReference type="SUPFAM" id="SSF55073">
    <property type="entry name" value="Nucleotide cyclase"/>
    <property type="match status" value="1"/>
</dbReference>
<dbReference type="GO" id="GO:0043709">
    <property type="term" value="P:cell adhesion involved in single-species biofilm formation"/>
    <property type="evidence" value="ECO:0007669"/>
    <property type="project" value="TreeGrafter"/>
</dbReference>
<dbReference type="Gene3D" id="3.30.70.270">
    <property type="match status" value="1"/>
</dbReference>